<dbReference type="Gene3D" id="3.40.50.20">
    <property type="match status" value="1"/>
</dbReference>
<dbReference type="NCBIfam" id="TIGR03570">
    <property type="entry name" value="NeuD_NnaD"/>
    <property type="match status" value="1"/>
</dbReference>
<comment type="similarity">
    <text evidence="1">Belongs to the transferase hexapeptide repeat family.</text>
</comment>
<dbReference type="SUPFAM" id="SSF51161">
    <property type="entry name" value="Trimeric LpxA-like enzymes"/>
    <property type="match status" value="1"/>
</dbReference>
<protein>
    <submittedName>
        <fullName evidence="8">Sugar O-acyltransferase, sialic acid O-acetyltransferase NeuD family</fullName>
    </submittedName>
</protein>
<dbReference type="Pfam" id="PF14602">
    <property type="entry name" value="Hexapep_2"/>
    <property type="match status" value="1"/>
</dbReference>
<dbReference type="CDD" id="cd03360">
    <property type="entry name" value="LbH_AT_putative"/>
    <property type="match status" value="1"/>
</dbReference>
<feature type="binding site" evidence="6">
    <location>
        <position position="67"/>
    </location>
    <ligand>
        <name>substrate</name>
    </ligand>
</feature>
<keyword evidence="2 8" id="KW-0808">Transferase</keyword>
<organism evidence="8 9">
    <name type="scientific">Chryseolinea serpens</name>
    <dbReference type="NCBI Taxonomy" id="947013"/>
    <lineage>
        <taxon>Bacteria</taxon>
        <taxon>Pseudomonadati</taxon>
        <taxon>Bacteroidota</taxon>
        <taxon>Cytophagia</taxon>
        <taxon>Cytophagales</taxon>
        <taxon>Fulvivirgaceae</taxon>
        <taxon>Chryseolinea</taxon>
    </lineage>
</organism>
<dbReference type="PANTHER" id="PTHR43300:SF7">
    <property type="entry name" value="UDP-N-ACETYLBACILLOSAMINE N-ACETYLTRANSFERASE"/>
    <property type="match status" value="1"/>
</dbReference>
<dbReference type="InterPro" id="IPR050179">
    <property type="entry name" value="Trans_hexapeptide_repeat"/>
</dbReference>
<dbReference type="Gene3D" id="2.160.10.10">
    <property type="entry name" value="Hexapeptide repeat proteins"/>
    <property type="match status" value="1"/>
</dbReference>
<name>A0A1M5KVA5_9BACT</name>
<evidence type="ECO:0000256" key="6">
    <source>
        <dbReference type="PIRSR" id="PIRSR620019-2"/>
    </source>
</evidence>
<keyword evidence="3" id="KW-0677">Repeat</keyword>
<sequence>MIPLLIYGAGGLGREVLSLARTVGFKPIGFLDDAIAPRTEINDLRVLGSVEVLQAFHDPIHLVLALGDPVSKANVVKRIDPARVVYPILKHSSVILQDEYAIQIGEGSILCAGCVLTNDIVLGKHVLLNLNCTVGHDTRIGDCSSIMPGVNIAGQVTIGEAVLIGAGANIKNRVRIGDKSKIGMGAAVIQDIGPGVTAVGVPAKVVLR</sequence>
<evidence type="ECO:0000313" key="8">
    <source>
        <dbReference type="EMBL" id="SHG56701.1"/>
    </source>
</evidence>
<dbReference type="EMBL" id="FQWQ01000001">
    <property type="protein sequence ID" value="SHG56701.1"/>
    <property type="molecule type" value="Genomic_DNA"/>
</dbReference>
<dbReference type="InterPro" id="IPR020019">
    <property type="entry name" value="AcTrfase_PglD-like"/>
</dbReference>
<dbReference type="RefSeq" id="WP_073131390.1">
    <property type="nucleotide sequence ID" value="NZ_FQWQ01000001.1"/>
</dbReference>
<feature type="active site" description="Proton acceptor" evidence="5">
    <location>
        <position position="136"/>
    </location>
</feature>
<evidence type="ECO:0000313" key="9">
    <source>
        <dbReference type="Proteomes" id="UP000184212"/>
    </source>
</evidence>
<reference evidence="8 9" key="1">
    <citation type="submission" date="2016-11" db="EMBL/GenBank/DDBJ databases">
        <authorList>
            <person name="Jaros S."/>
            <person name="Januszkiewicz K."/>
            <person name="Wedrychowicz H."/>
        </authorList>
    </citation>
    <scope>NUCLEOTIDE SEQUENCE [LARGE SCALE GENOMIC DNA]</scope>
    <source>
        <strain evidence="8 9">DSM 24574</strain>
    </source>
</reference>
<gene>
    <name evidence="8" type="ORF">SAMN04488109_0859</name>
</gene>
<dbReference type="STRING" id="947013.SAMN04488109_0859"/>
<dbReference type="InterPro" id="IPR018357">
    <property type="entry name" value="Hexapep_transf_CS"/>
</dbReference>
<keyword evidence="4 8" id="KW-0012">Acyltransferase</keyword>
<dbReference type="Pfam" id="PF17836">
    <property type="entry name" value="PglD_N"/>
    <property type="match status" value="1"/>
</dbReference>
<proteinExistence type="inferred from homology"/>
<dbReference type="Proteomes" id="UP000184212">
    <property type="component" value="Unassembled WGS sequence"/>
</dbReference>
<evidence type="ECO:0000259" key="7">
    <source>
        <dbReference type="Pfam" id="PF17836"/>
    </source>
</evidence>
<dbReference type="InterPro" id="IPR011004">
    <property type="entry name" value="Trimer_LpxA-like_sf"/>
</dbReference>
<dbReference type="PROSITE" id="PS00101">
    <property type="entry name" value="HEXAPEP_TRANSFERASES"/>
    <property type="match status" value="1"/>
</dbReference>
<dbReference type="OrthoDB" id="708224at2"/>
<evidence type="ECO:0000256" key="4">
    <source>
        <dbReference type="ARBA" id="ARBA00023315"/>
    </source>
</evidence>
<feature type="site" description="Increases basicity of active site His" evidence="5">
    <location>
        <position position="137"/>
    </location>
</feature>
<dbReference type="AlphaFoldDB" id="A0A1M5KVA5"/>
<evidence type="ECO:0000256" key="1">
    <source>
        <dbReference type="ARBA" id="ARBA00007274"/>
    </source>
</evidence>
<dbReference type="GO" id="GO:0016746">
    <property type="term" value="F:acyltransferase activity"/>
    <property type="evidence" value="ECO:0007669"/>
    <property type="project" value="UniProtKB-KW"/>
</dbReference>
<dbReference type="PANTHER" id="PTHR43300">
    <property type="entry name" value="ACETYLTRANSFERASE"/>
    <property type="match status" value="1"/>
</dbReference>
<keyword evidence="9" id="KW-1185">Reference proteome</keyword>
<evidence type="ECO:0000256" key="5">
    <source>
        <dbReference type="PIRSR" id="PIRSR620019-1"/>
    </source>
</evidence>
<evidence type="ECO:0000256" key="3">
    <source>
        <dbReference type="ARBA" id="ARBA00022737"/>
    </source>
</evidence>
<dbReference type="Pfam" id="PF00132">
    <property type="entry name" value="Hexapep"/>
    <property type="match status" value="1"/>
</dbReference>
<dbReference type="InterPro" id="IPR001451">
    <property type="entry name" value="Hexapep"/>
</dbReference>
<accession>A0A1M5KVA5</accession>
<dbReference type="InterPro" id="IPR041561">
    <property type="entry name" value="PglD_N"/>
</dbReference>
<evidence type="ECO:0000256" key="2">
    <source>
        <dbReference type="ARBA" id="ARBA00022679"/>
    </source>
</evidence>
<feature type="domain" description="PglD N-terminal" evidence="7">
    <location>
        <begin position="4"/>
        <end position="79"/>
    </location>
</feature>